<dbReference type="OrthoDB" id="1440507at2"/>
<organism evidence="1 2">
    <name type="scientific">Galbibacter orientalis DSM 19592</name>
    <dbReference type="NCBI Taxonomy" id="926559"/>
    <lineage>
        <taxon>Bacteria</taxon>
        <taxon>Pseudomonadati</taxon>
        <taxon>Bacteroidota</taxon>
        <taxon>Flavobacteriia</taxon>
        <taxon>Flavobacteriales</taxon>
        <taxon>Flavobacteriaceae</taxon>
        <taxon>Galbibacter</taxon>
    </lineage>
</organism>
<sequence length="128" mass="14594">MAKKPKKCITHKKAIKLQDKYAKTIEKALKKEFGKEFASQFWWSLEELEEYIAYFKQEAKDKGYKDLGLRFSLGRYNDDDKEGNISGFIMPTGVKDVPTVAKSAKAAEPEMIEGVDSYNDSSMGWPPN</sequence>
<reference evidence="1 2" key="1">
    <citation type="submission" date="2012-02" db="EMBL/GenBank/DDBJ databases">
        <title>Improved High-Quality Draft genome of Joostella marina DSM 19592.</title>
        <authorList>
            <consortium name="US DOE Joint Genome Institute (JGI-PGF)"/>
            <person name="Lucas S."/>
            <person name="Copeland A."/>
            <person name="Lapidus A."/>
            <person name="Bruce D."/>
            <person name="Goodwin L."/>
            <person name="Pitluck S."/>
            <person name="Peters L."/>
            <person name="Chertkov O."/>
            <person name="Ovchinnikova G."/>
            <person name="Kyrpides N."/>
            <person name="Mavromatis K."/>
            <person name="Detter J.C."/>
            <person name="Han C."/>
            <person name="Land M."/>
            <person name="Hauser L."/>
            <person name="Markowitz V."/>
            <person name="Cheng J.-F."/>
            <person name="Hugenholtz P."/>
            <person name="Woyke T."/>
            <person name="Wu D."/>
            <person name="Tindall B."/>
            <person name="Brambilla E."/>
            <person name="Klenk H.-P."/>
            <person name="Eisen J.A."/>
        </authorList>
    </citation>
    <scope>NUCLEOTIDE SEQUENCE [LARGE SCALE GENOMIC DNA]</scope>
    <source>
        <strain evidence="1 2">DSM 19592</strain>
    </source>
</reference>
<evidence type="ECO:0000313" key="2">
    <source>
        <dbReference type="Proteomes" id="UP000004690"/>
    </source>
</evidence>
<dbReference type="Proteomes" id="UP000004690">
    <property type="component" value="Unassembled WGS sequence"/>
</dbReference>
<evidence type="ECO:0000313" key="1">
    <source>
        <dbReference type="EMBL" id="EIJ40447.1"/>
    </source>
</evidence>
<protein>
    <submittedName>
        <fullName evidence="1">Uncharacterized protein</fullName>
    </submittedName>
</protein>
<keyword evidence="2" id="KW-1185">Reference proteome</keyword>
<proteinExistence type="predicted"/>
<dbReference type="RefSeq" id="WP_008614724.1">
    <property type="nucleotide sequence ID" value="NZ_JH651379.1"/>
</dbReference>
<gene>
    <name evidence="1" type="ORF">JoomaDRAFT_3507</name>
</gene>
<dbReference type="AlphaFoldDB" id="I3CA04"/>
<dbReference type="STRING" id="926559.JoomaDRAFT_3507"/>
<name>I3CA04_9FLAO</name>
<accession>I3CA04</accession>
<dbReference type="EMBL" id="JH651379">
    <property type="protein sequence ID" value="EIJ40447.1"/>
    <property type="molecule type" value="Genomic_DNA"/>
</dbReference>
<dbReference type="HOGENOM" id="CLU_134978_0_0_10"/>